<dbReference type="InterPro" id="IPR004146">
    <property type="entry name" value="DC1"/>
</dbReference>
<dbReference type="InterPro" id="IPR032675">
    <property type="entry name" value="LRR_dom_sf"/>
</dbReference>
<organism evidence="4 5">
    <name type="scientific">Corchorus olitorius</name>
    <dbReference type="NCBI Taxonomy" id="93759"/>
    <lineage>
        <taxon>Eukaryota</taxon>
        <taxon>Viridiplantae</taxon>
        <taxon>Streptophyta</taxon>
        <taxon>Embryophyta</taxon>
        <taxon>Tracheophyta</taxon>
        <taxon>Spermatophyta</taxon>
        <taxon>Magnoliopsida</taxon>
        <taxon>eudicotyledons</taxon>
        <taxon>Gunneridae</taxon>
        <taxon>Pentapetalae</taxon>
        <taxon>rosids</taxon>
        <taxon>malvids</taxon>
        <taxon>Malvales</taxon>
        <taxon>Malvaceae</taxon>
        <taxon>Grewioideae</taxon>
        <taxon>Apeibeae</taxon>
        <taxon>Corchorus</taxon>
    </lineage>
</organism>
<protein>
    <recommendedName>
        <fullName evidence="3">Protein kinase domain-containing protein</fullName>
    </recommendedName>
</protein>
<feature type="domain" description="Protein kinase" evidence="3">
    <location>
        <begin position="279"/>
        <end position="567"/>
    </location>
</feature>
<dbReference type="Gene3D" id="3.80.10.10">
    <property type="entry name" value="Ribonuclease Inhibitor"/>
    <property type="match status" value="1"/>
</dbReference>
<keyword evidence="2" id="KW-0472">Membrane</keyword>
<proteinExistence type="predicted"/>
<dbReference type="Pfam" id="PF03107">
    <property type="entry name" value="C1_2"/>
    <property type="match status" value="1"/>
</dbReference>
<evidence type="ECO:0000259" key="3">
    <source>
        <dbReference type="PROSITE" id="PS50011"/>
    </source>
</evidence>
<evidence type="ECO:0000313" key="5">
    <source>
        <dbReference type="Proteomes" id="UP000187203"/>
    </source>
</evidence>
<keyword evidence="2" id="KW-1133">Transmembrane helix</keyword>
<dbReference type="AlphaFoldDB" id="A0A1R3KUA4"/>
<dbReference type="InterPro" id="IPR046959">
    <property type="entry name" value="PRK1-6/SRF4-like"/>
</dbReference>
<dbReference type="GO" id="GO:0004672">
    <property type="term" value="F:protein kinase activity"/>
    <property type="evidence" value="ECO:0007669"/>
    <property type="project" value="InterPro"/>
</dbReference>
<dbReference type="Pfam" id="PF00069">
    <property type="entry name" value="Pkinase"/>
    <property type="match status" value="1"/>
</dbReference>
<dbReference type="OrthoDB" id="69842at2759"/>
<comment type="caution">
    <text evidence="4">The sequence shown here is derived from an EMBL/GenBank/DDBJ whole genome shotgun (WGS) entry which is preliminary data.</text>
</comment>
<dbReference type="SMART" id="SM00220">
    <property type="entry name" value="S_TKc"/>
    <property type="match status" value="1"/>
</dbReference>
<dbReference type="STRING" id="93759.A0A1R3KUA4"/>
<dbReference type="PROSITE" id="PS50011">
    <property type="entry name" value="PROTEIN_KINASE_DOM"/>
    <property type="match status" value="1"/>
</dbReference>
<reference evidence="5" key="1">
    <citation type="submission" date="2013-09" db="EMBL/GenBank/DDBJ databases">
        <title>Corchorus olitorius genome sequencing.</title>
        <authorList>
            <person name="Alam M."/>
            <person name="Haque M.S."/>
            <person name="Islam M.S."/>
            <person name="Emdad E.M."/>
            <person name="Islam M.M."/>
            <person name="Ahmed B."/>
            <person name="Halim A."/>
            <person name="Hossen Q.M.M."/>
            <person name="Hossain M.Z."/>
            <person name="Ahmed R."/>
            <person name="Khan M.M."/>
            <person name="Islam R."/>
            <person name="Rashid M.M."/>
            <person name="Khan S.A."/>
            <person name="Rahman M.S."/>
            <person name="Alam M."/>
            <person name="Yahiya A.S."/>
            <person name="Khan M.S."/>
            <person name="Azam M.S."/>
            <person name="Haque T."/>
            <person name="Lashkar M.Z.H."/>
            <person name="Akhand A.I."/>
            <person name="Morshed G."/>
            <person name="Roy S."/>
            <person name="Uddin K.S."/>
            <person name="Rabeya T."/>
            <person name="Hossain A.S."/>
            <person name="Chowdhury A."/>
            <person name="Snigdha A.R."/>
            <person name="Mortoza M.S."/>
            <person name="Matin S.A."/>
            <person name="Hoque S.M.E."/>
            <person name="Islam M.K."/>
            <person name="Roy D.K."/>
            <person name="Haider R."/>
            <person name="Moosa M.M."/>
            <person name="Elias S.M."/>
            <person name="Hasan A.M."/>
            <person name="Jahan S."/>
            <person name="Shafiuddin M."/>
            <person name="Mahmood N."/>
            <person name="Shommy N.S."/>
        </authorList>
    </citation>
    <scope>NUCLEOTIDE SEQUENCE [LARGE SCALE GENOMIC DNA]</scope>
    <source>
        <strain evidence="5">cv. O-4</strain>
    </source>
</reference>
<evidence type="ECO:0000256" key="1">
    <source>
        <dbReference type="ARBA" id="ARBA00022737"/>
    </source>
</evidence>
<feature type="transmembrane region" description="Helical" evidence="2">
    <location>
        <begin position="281"/>
        <end position="302"/>
    </location>
</feature>
<dbReference type="SUPFAM" id="SSF57889">
    <property type="entry name" value="Cysteine-rich domain"/>
    <property type="match status" value="1"/>
</dbReference>
<dbReference type="SUPFAM" id="SSF56112">
    <property type="entry name" value="Protein kinase-like (PK-like)"/>
    <property type="match status" value="1"/>
</dbReference>
<dbReference type="PANTHER" id="PTHR48007:SF79">
    <property type="entry name" value="(WILD MALAYSIAN BANANA) HYPOTHETICAL PROTEIN"/>
    <property type="match status" value="1"/>
</dbReference>
<dbReference type="InterPro" id="IPR011009">
    <property type="entry name" value="Kinase-like_dom_sf"/>
</dbReference>
<keyword evidence="5" id="KW-1185">Reference proteome</keyword>
<keyword evidence="2" id="KW-0812">Transmembrane</keyword>
<dbReference type="Gene3D" id="1.10.510.10">
    <property type="entry name" value="Transferase(Phosphotransferase) domain 1"/>
    <property type="match status" value="1"/>
</dbReference>
<sequence length="580" mass="64354">MDLLQHFSHRHPLVFNQDQSQGSDQKAYCSGCGELVRGPSFSCVACGFYLDEKCAKASLELNHPFHPNHSFELLEKHPYKKGTTTFSNVERVSVKLVVLPTPVIYAKTVIAFHVHHCQICSNGKDMNTLSSFFSIIECCVMLVANLQHIHTDARAHVDCVLGKYSFIKLGSIYKKGDHPHHLTFVKKVYYYPECNKCGFGRITGLKMFLAQNNQLTGEIPEFDFDNLDQFNVSNNLFKGPIPADANRFPASCFLGNPGLCGDILQIKCPPKKKKLLSKDQILMYSGYAALALVIIVALIIVFCLKKKKVEKVEAPSPKNKVASVDDVVVDKTSILTSTEFKTDISRSEFSVNSESALVSSSLVVLTSPTISDLKFEDLLRAPAELIGIPRGQNFDWASRLDVAAKIAEALAFMHRELQGDGIAHGNLKSSNIMLKENMEPCISEYGLMTVDPQESSLESNGNSLIAAQKTKDSASNAFKADIYCFGVILLELLTGRLVQSEGVELTSWVQSVVREEWTVEVFDKSLISEVASEERMLNLLQVAIKCINISPEARPSIDQVVAMINTLKEEEDKSLILYEP</sequence>
<accession>A0A1R3KUA4</accession>
<evidence type="ECO:0000256" key="2">
    <source>
        <dbReference type="SAM" id="Phobius"/>
    </source>
</evidence>
<dbReference type="InterPro" id="IPR046349">
    <property type="entry name" value="C1-like_sf"/>
</dbReference>
<evidence type="ECO:0000313" key="4">
    <source>
        <dbReference type="EMBL" id="OMP10655.1"/>
    </source>
</evidence>
<keyword evidence="1" id="KW-0677">Repeat</keyword>
<name>A0A1R3KUA4_9ROSI</name>
<gene>
    <name evidence="4" type="ORF">COLO4_04369</name>
</gene>
<dbReference type="GO" id="GO:0005524">
    <property type="term" value="F:ATP binding"/>
    <property type="evidence" value="ECO:0007669"/>
    <property type="project" value="InterPro"/>
</dbReference>
<dbReference type="InterPro" id="IPR000719">
    <property type="entry name" value="Prot_kinase_dom"/>
</dbReference>
<dbReference type="Proteomes" id="UP000187203">
    <property type="component" value="Unassembled WGS sequence"/>
</dbReference>
<dbReference type="EMBL" id="AWUE01011411">
    <property type="protein sequence ID" value="OMP10655.1"/>
    <property type="molecule type" value="Genomic_DNA"/>
</dbReference>
<dbReference type="PANTHER" id="PTHR48007">
    <property type="entry name" value="LEUCINE-RICH REPEAT RECEPTOR-LIKE PROTEIN KINASE PXC1"/>
    <property type="match status" value="1"/>
</dbReference>